<feature type="transmembrane region" description="Helical" evidence="2">
    <location>
        <begin position="31"/>
        <end position="49"/>
    </location>
</feature>
<dbReference type="RefSeq" id="WP_042444945.1">
    <property type="nucleotide sequence ID" value="NZ_BBPN01000008.1"/>
</dbReference>
<gene>
    <name evidence="3" type="ORF">SAMN05414137_13927</name>
</gene>
<dbReference type="Proteomes" id="UP000183015">
    <property type="component" value="Unassembled WGS sequence"/>
</dbReference>
<keyword evidence="2" id="KW-0472">Membrane</keyword>
<evidence type="ECO:0000256" key="2">
    <source>
        <dbReference type="SAM" id="Phobius"/>
    </source>
</evidence>
<reference evidence="4" key="1">
    <citation type="submission" date="2016-10" db="EMBL/GenBank/DDBJ databases">
        <authorList>
            <person name="Varghese N."/>
        </authorList>
    </citation>
    <scope>NUCLEOTIDE SEQUENCE [LARGE SCALE GENOMIC DNA]</scope>
    <source>
        <strain evidence="4">DSM 45096 / BCRC 16803 / CGMCC 4.1857 / CIP 109030 / JCM 12277 / KCTC 19219 / NBRC 100920 / 33214</strain>
    </source>
</reference>
<keyword evidence="2" id="KW-1133">Transmembrane helix</keyword>
<evidence type="ECO:0008006" key="5">
    <source>
        <dbReference type="Google" id="ProtNLM"/>
    </source>
</evidence>
<evidence type="ECO:0000313" key="4">
    <source>
        <dbReference type="Proteomes" id="UP000183015"/>
    </source>
</evidence>
<protein>
    <recommendedName>
        <fullName evidence="5">DUF3099 domain-containing protein</fullName>
    </recommendedName>
</protein>
<dbReference type="OrthoDB" id="4229919at2"/>
<dbReference type="STRING" id="235985.SAMN05414137_13927"/>
<feature type="transmembrane region" description="Helical" evidence="2">
    <location>
        <begin position="55"/>
        <end position="76"/>
    </location>
</feature>
<sequence>MRFRSRKVTPARITDARPGLSEDIRHRQRRYALTMGIRTVCVILAIVLWQVNRIAAVIALVAGGTLPYIAVVFANAGHERSGEPMDSPVPPDPPHGLPKGPPPEPPPEPPQPSPPPPRRGE</sequence>
<proteinExistence type="predicted"/>
<dbReference type="Pfam" id="PF11298">
    <property type="entry name" value="DUF3099"/>
    <property type="match status" value="1"/>
</dbReference>
<dbReference type="InterPro" id="IPR021449">
    <property type="entry name" value="DUF3099"/>
</dbReference>
<dbReference type="AlphaFoldDB" id="A0A1H8A1E3"/>
<accession>A0A1H8A1E3</accession>
<evidence type="ECO:0000256" key="1">
    <source>
        <dbReference type="SAM" id="MobiDB-lite"/>
    </source>
</evidence>
<organism evidence="3 4">
    <name type="scientific">Streptacidiphilus jiangxiensis</name>
    <dbReference type="NCBI Taxonomy" id="235985"/>
    <lineage>
        <taxon>Bacteria</taxon>
        <taxon>Bacillati</taxon>
        <taxon>Actinomycetota</taxon>
        <taxon>Actinomycetes</taxon>
        <taxon>Kitasatosporales</taxon>
        <taxon>Streptomycetaceae</taxon>
        <taxon>Streptacidiphilus</taxon>
    </lineage>
</organism>
<dbReference type="eggNOG" id="ENOG5030PMY">
    <property type="taxonomic scope" value="Bacteria"/>
</dbReference>
<feature type="region of interest" description="Disordered" evidence="1">
    <location>
        <begin position="79"/>
        <end position="121"/>
    </location>
</feature>
<keyword evidence="4" id="KW-1185">Reference proteome</keyword>
<evidence type="ECO:0000313" key="3">
    <source>
        <dbReference type="EMBL" id="SEM63658.1"/>
    </source>
</evidence>
<name>A0A1H8A1E3_STRJI</name>
<keyword evidence="2" id="KW-0812">Transmembrane</keyword>
<dbReference type="EMBL" id="FOAZ01000039">
    <property type="protein sequence ID" value="SEM63658.1"/>
    <property type="molecule type" value="Genomic_DNA"/>
</dbReference>
<feature type="compositionally biased region" description="Pro residues" evidence="1">
    <location>
        <begin position="87"/>
        <end position="121"/>
    </location>
</feature>